<accession>A0A4Y2PAS2</accession>
<reference evidence="2 3" key="1">
    <citation type="journal article" date="2019" name="Sci. Rep.">
        <title>Orb-weaving spider Araneus ventricosus genome elucidates the spidroin gene catalogue.</title>
        <authorList>
            <person name="Kono N."/>
            <person name="Nakamura H."/>
            <person name="Ohtoshi R."/>
            <person name="Moran D.A.P."/>
            <person name="Shinohara A."/>
            <person name="Yoshida Y."/>
            <person name="Fujiwara M."/>
            <person name="Mori M."/>
            <person name="Tomita M."/>
            <person name="Arakawa K."/>
        </authorList>
    </citation>
    <scope>NUCLEOTIDE SEQUENCE [LARGE SCALE GENOMIC DNA]</scope>
</reference>
<comment type="caution">
    <text evidence="2">The sequence shown here is derived from an EMBL/GenBank/DDBJ whole genome shotgun (WGS) entry which is preliminary data.</text>
</comment>
<gene>
    <name evidence="2" type="ORF">AVEN_100997_1</name>
</gene>
<organism evidence="2 3">
    <name type="scientific">Araneus ventricosus</name>
    <name type="common">Orbweaver spider</name>
    <name type="synonym">Epeira ventricosa</name>
    <dbReference type="NCBI Taxonomy" id="182803"/>
    <lineage>
        <taxon>Eukaryota</taxon>
        <taxon>Metazoa</taxon>
        <taxon>Ecdysozoa</taxon>
        <taxon>Arthropoda</taxon>
        <taxon>Chelicerata</taxon>
        <taxon>Arachnida</taxon>
        <taxon>Araneae</taxon>
        <taxon>Araneomorphae</taxon>
        <taxon>Entelegynae</taxon>
        <taxon>Araneoidea</taxon>
        <taxon>Araneidae</taxon>
        <taxon>Araneus</taxon>
    </lineage>
</organism>
<sequence>MNRQIDRQNRTSSLTPVPVTRPVIERFVVITGTSGTCITKSFPTPEDVRPFQKAGPRKRSNRGRKKRQTSILTDTTVKNALQIEKEKLIKRKLESAHHTMSQSVNSARTRYNNDKISVDKKFKNIEGRDSSLCVVLLKNPFNFRNHFLLGYVPQHRTLKLRDTRQDREQHHETDTDKNDREASWEKDGSSSATYHRKEKAADCNRYKKKKNLVLKENLGRNQKQNQENF</sequence>
<feature type="region of interest" description="Disordered" evidence="1">
    <location>
        <begin position="163"/>
        <end position="206"/>
    </location>
</feature>
<feature type="compositionally biased region" description="Basic and acidic residues" evidence="1">
    <location>
        <begin position="163"/>
        <end position="188"/>
    </location>
</feature>
<keyword evidence="3" id="KW-1185">Reference proteome</keyword>
<evidence type="ECO:0000313" key="3">
    <source>
        <dbReference type="Proteomes" id="UP000499080"/>
    </source>
</evidence>
<dbReference type="AlphaFoldDB" id="A0A4Y2PAS2"/>
<evidence type="ECO:0000256" key="1">
    <source>
        <dbReference type="SAM" id="MobiDB-lite"/>
    </source>
</evidence>
<feature type="region of interest" description="Disordered" evidence="1">
    <location>
        <begin position="41"/>
        <end position="69"/>
    </location>
</feature>
<protein>
    <submittedName>
        <fullName evidence="2">Uncharacterized protein</fullName>
    </submittedName>
</protein>
<name>A0A4Y2PAS2_ARAVE</name>
<proteinExistence type="predicted"/>
<feature type="compositionally biased region" description="Basic residues" evidence="1">
    <location>
        <begin position="55"/>
        <end position="68"/>
    </location>
</feature>
<evidence type="ECO:0000313" key="2">
    <source>
        <dbReference type="EMBL" id="GBN47550.1"/>
    </source>
</evidence>
<dbReference type="EMBL" id="BGPR01010697">
    <property type="protein sequence ID" value="GBN47550.1"/>
    <property type="molecule type" value="Genomic_DNA"/>
</dbReference>
<dbReference type="Proteomes" id="UP000499080">
    <property type="component" value="Unassembled WGS sequence"/>
</dbReference>
<dbReference type="OrthoDB" id="4327074at2759"/>